<sequence>MTKHGRGALLIVYSADTRSVYKQGFCDIMIIMTIIMIHVQITVLLLISEASWFLSSTPTASAAAHQSFSTTAIRGLRSWSFKSLALLLSAVAMSAMGASAPPHDGSFEQGPTLYVRVHDGGKARFLRVNDKGAADPRELIVNPNATDCWGEGTLLSGRHLVQPVLQR</sequence>
<keyword evidence="1" id="KW-0472">Membrane</keyword>
<keyword evidence="3" id="KW-1185">Reference proteome</keyword>
<evidence type="ECO:0000313" key="3">
    <source>
        <dbReference type="Proteomes" id="UP000664859"/>
    </source>
</evidence>
<evidence type="ECO:0000256" key="1">
    <source>
        <dbReference type="SAM" id="Phobius"/>
    </source>
</evidence>
<keyword evidence="1" id="KW-0812">Transmembrane</keyword>
<proteinExistence type="predicted"/>
<evidence type="ECO:0000313" key="2">
    <source>
        <dbReference type="EMBL" id="KAG5181640.1"/>
    </source>
</evidence>
<keyword evidence="1" id="KW-1133">Transmembrane helix</keyword>
<protein>
    <submittedName>
        <fullName evidence="2">Uncharacterized protein</fullName>
    </submittedName>
</protein>
<reference evidence="2" key="1">
    <citation type="submission" date="2021-02" db="EMBL/GenBank/DDBJ databases">
        <title>First Annotated Genome of the Yellow-green Alga Tribonema minus.</title>
        <authorList>
            <person name="Mahan K.M."/>
        </authorList>
    </citation>
    <scope>NUCLEOTIDE SEQUENCE</scope>
    <source>
        <strain evidence="2">UTEX B ZZ1240</strain>
    </source>
</reference>
<dbReference type="Proteomes" id="UP000664859">
    <property type="component" value="Unassembled WGS sequence"/>
</dbReference>
<organism evidence="2 3">
    <name type="scientific">Tribonema minus</name>
    <dbReference type="NCBI Taxonomy" id="303371"/>
    <lineage>
        <taxon>Eukaryota</taxon>
        <taxon>Sar</taxon>
        <taxon>Stramenopiles</taxon>
        <taxon>Ochrophyta</taxon>
        <taxon>PX clade</taxon>
        <taxon>Xanthophyceae</taxon>
        <taxon>Tribonematales</taxon>
        <taxon>Tribonemataceae</taxon>
        <taxon>Tribonema</taxon>
    </lineage>
</organism>
<name>A0A835YY91_9STRA</name>
<dbReference type="EMBL" id="JAFCMP010000312">
    <property type="protein sequence ID" value="KAG5181640.1"/>
    <property type="molecule type" value="Genomic_DNA"/>
</dbReference>
<comment type="caution">
    <text evidence="2">The sequence shown here is derived from an EMBL/GenBank/DDBJ whole genome shotgun (WGS) entry which is preliminary data.</text>
</comment>
<dbReference type="AlphaFoldDB" id="A0A835YY91"/>
<accession>A0A835YY91</accession>
<feature type="transmembrane region" description="Helical" evidence="1">
    <location>
        <begin position="28"/>
        <end position="47"/>
    </location>
</feature>
<gene>
    <name evidence="2" type="ORF">JKP88DRAFT_321033</name>
</gene>